<dbReference type="Proteomes" id="UP000515708">
    <property type="component" value="Chromosome"/>
</dbReference>
<organism evidence="2 3">
    <name type="scientific">Microbacterium esteraromaticum</name>
    <dbReference type="NCBI Taxonomy" id="57043"/>
    <lineage>
        <taxon>Bacteria</taxon>
        <taxon>Bacillati</taxon>
        <taxon>Actinomycetota</taxon>
        <taxon>Actinomycetes</taxon>
        <taxon>Micrococcales</taxon>
        <taxon>Microbacteriaceae</taxon>
        <taxon>Microbacterium</taxon>
    </lineage>
</organism>
<evidence type="ECO:0000313" key="2">
    <source>
        <dbReference type="EMBL" id="QMU96474.1"/>
    </source>
</evidence>
<reference evidence="2 3" key="1">
    <citation type="journal article" date="2020" name="Front. Microbiol.">
        <title>Design of Bacterial Strain-Specific qPCR Assays Using NGS Data and Publicly Available Resources and Its Application to Track Biocontrol Strains.</title>
        <authorList>
            <person name="Hernandez I."/>
            <person name="Sant C."/>
            <person name="Martinez R."/>
            <person name="Fernandez C."/>
        </authorList>
    </citation>
    <scope>NUCLEOTIDE SEQUENCE [LARGE SCALE GENOMIC DNA]</scope>
    <source>
        <strain evidence="2 3">B24</strain>
    </source>
</reference>
<feature type="transmembrane region" description="Helical" evidence="1">
    <location>
        <begin position="44"/>
        <end position="65"/>
    </location>
</feature>
<sequence>MPPSDTAELDTAALTASVSLADARAAGREAAAAMPPGARRPQAAVLLVFVAVLGLTLVLFAPLSVRMLSNDPDAADIAFAVLGLTISVSMIAVPVWIAARWLAQDRRRVRLRRFAEANGWTYRAWAPSGGAVGAAFEAGGDESLFDALRTGDRSVEFGRYTSVTGSGRSRRVVSTEVVTFHVPAELPHIVLDSRANDRAFGRSNLEFDPVRSQRLRLEGDFDRSFRLYCPTGYETDALYLLPPDIMQSLLDHARPLDVELMGSTVRLYAPDGIITTDGDAWRRLLATVDAFRDMARQWAQWRDDRLDPGARLSPGLRPLGVAHEGRRLRTRFPWFAVFLGGVGLIVWLISVIRDAAELVGGWLGG</sequence>
<evidence type="ECO:0000313" key="3">
    <source>
        <dbReference type="Proteomes" id="UP000515708"/>
    </source>
</evidence>
<evidence type="ECO:0000256" key="1">
    <source>
        <dbReference type="SAM" id="Phobius"/>
    </source>
</evidence>
<protein>
    <recommendedName>
        <fullName evidence="4">DUF3137 domain-containing protein</fullName>
    </recommendedName>
</protein>
<accession>A0A7D7WFV8</accession>
<proteinExistence type="predicted"/>
<keyword evidence="1" id="KW-1133">Transmembrane helix</keyword>
<keyword evidence="1" id="KW-0472">Membrane</keyword>
<dbReference type="EMBL" id="CP043732">
    <property type="protein sequence ID" value="QMU96474.1"/>
    <property type="molecule type" value="Genomic_DNA"/>
</dbReference>
<feature type="transmembrane region" description="Helical" evidence="1">
    <location>
        <begin position="332"/>
        <end position="352"/>
    </location>
</feature>
<keyword evidence="1" id="KW-0812">Transmembrane</keyword>
<evidence type="ECO:0008006" key="4">
    <source>
        <dbReference type="Google" id="ProtNLM"/>
    </source>
</evidence>
<dbReference type="RefSeq" id="WP_182254910.1">
    <property type="nucleotide sequence ID" value="NZ_CP043732.1"/>
</dbReference>
<gene>
    <name evidence="2" type="ORF">FVO59_04060</name>
</gene>
<name>A0A7D7WFV8_9MICO</name>
<dbReference type="AlphaFoldDB" id="A0A7D7WFV8"/>
<feature type="transmembrane region" description="Helical" evidence="1">
    <location>
        <begin position="77"/>
        <end position="103"/>
    </location>
</feature>